<evidence type="ECO:0000256" key="1">
    <source>
        <dbReference type="SAM" id="Phobius"/>
    </source>
</evidence>
<feature type="transmembrane region" description="Helical" evidence="1">
    <location>
        <begin position="51"/>
        <end position="74"/>
    </location>
</feature>
<dbReference type="Proteomes" id="UP000500791">
    <property type="component" value="Chromosome"/>
</dbReference>
<protein>
    <submittedName>
        <fullName evidence="3">Tripartite tricarboxylate transporter TctB family protein</fullName>
    </submittedName>
</protein>
<feature type="transmembrane region" description="Helical" evidence="1">
    <location>
        <begin position="118"/>
        <end position="143"/>
    </location>
</feature>
<dbReference type="InterPro" id="IPR009936">
    <property type="entry name" value="DUF1468"/>
</dbReference>
<keyword evidence="1" id="KW-1133">Transmembrane helix</keyword>
<keyword evidence="4" id="KW-1185">Reference proteome</keyword>
<feature type="transmembrane region" description="Helical" evidence="1">
    <location>
        <begin position="12"/>
        <end position="31"/>
    </location>
</feature>
<name>A0A6G7VKK6_9RHOB</name>
<dbReference type="EMBL" id="CP049811">
    <property type="protein sequence ID" value="QIK40472.1"/>
    <property type="molecule type" value="Genomic_DNA"/>
</dbReference>
<dbReference type="RefSeq" id="WP_166189982.1">
    <property type="nucleotide sequence ID" value="NZ_CP049811.1"/>
</dbReference>
<reference evidence="3 4" key="1">
    <citation type="submission" date="2020-03" db="EMBL/GenBank/DDBJ databases">
        <title>Complete genome sequence of Monaibacterium sp. ALG8 with diverse plasmids.</title>
        <authorList>
            <person name="Sun C."/>
        </authorList>
    </citation>
    <scope>NUCLEOTIDE SEQUENCE [LARGE SCALE GENOMIC DNA]</scope>
    <source>
        <strain evidence="3 4">ALG8</strain>
    </source>
</reference>
<evidence type="ECO:0000259" key="2">
    <source>
        <dbReference type="Pfam" id="PF07331"/>
    </source>
</evidence>
<organism evidence="3 4">
    <name type="scientific">Pontivivens nitratireducens</name>
    <dbReference type="NCBI Taxonomy" id="2758038"/>
    <lineage>
        <taxon>Bacteria</taxon>
        <taxon>Pseudomonadati</taxon>
        <taxon>Pseudomonadota</taxon>
        <taxon>Alphaproteobacteria</taxon>
        <taxon>Rhodobacterales</taxon>
        <taxon>Paracoccaceae</taxon>
        <taxon>Pontivivens</taxon>
    </lineage>
</organism>
<keyword evidence="1" id="KW-0472">Membrane</keyword>
<dbReference type="AlphaFoldDB" id="A0A6G7VKK6"/>
<evidence type="ECO:0000313" key="4">
    <source>
        <dbReference type="Proteomes" id="UP000500791"/>
    </source>
</evidence>
<dbReference type="Pfam" id="PF07331">
    <property type="entry name" value="TctB"/>
    <property type="match status" value="1"/>
</dbReference>
<evidence type="ECO:0000313" key="3">
    <source>
        <dbReference type="EMBL" id="QIK40472.1"/>
    </source>
</evidence>
<proteinExistence type="predicted"/>
<gene>
    <name evidence="3" type="ORF">G8E03_06625</name>
</gene>
<feature type="domain" description="DUF1468" evidence="2">
    <location>
        <begin position="14"/>
        <end position="152"/>
    </location>
</feature>
<feature type="transmembrane region" description="Helical" evidence="1">
    <location>
        <begin position="86"/>
        <end position="106"/>
    </location>
</feature>
<dbReference type="KEGG" id="mon:G8E03_06625"/>
<sequence length="162" mass="17164">MRLRAYSYDWIVWGLFLALPLVIFWQAATSLEEQGVAGGGPMENAASFPRLIAWLLLGLAAVNGVRIALCRISAPSPLAPTPTTRLACVVTAVFVAYLLLLPWLGYHLATPVMMATTMMLLGLSIPVAVAGGVAISLLVAAVFQGLLNVVLPVGLFEITLFG</sequence>
<keyword evidence="1" id="KW-0812">Transmembrane</keyword>
<accession>A0A6G7VKK6</accession>